<feature type="non-terminal residue" evidence="1">
    <location>
        <position position="134"/>
    </location>
</feature>
<sequence length="134" mass="16488">MFSNPVNFLTAILSFKIPEIEPEIKKYKVHFATGKKDNDPLMAFFRNDFKKWQEWQNQKNFERDFILSFIYYAPNQWLFAGVYKRISCRYIKDHFQYETELHDVGRFFIGRLIISFKKEFRASYLRLEKHYNNF</sequence>
<dbReference type="EMBL" id="BART01036670">
    <property type="protein sequence ID" value="GAH13295.1"/>
    <property type="molecule type" value="Genomic_DNA"/>
</dbReference>
<reference evidence="1" key="1">
    <citation type="journal article" date="2014" name="Front. Microbiol.">
        <title>High frequency of phylogenetically diverse reductive dehalogenase-homologous genes in deep subseafloor sedimentary metagenomes.</title>
        <authorList>
            <person name="Kawai M."/>
            <person name="Futagami T."/>
            <person name="Toyoda A."/>
            <person name="Takaki Y."/>
            <person name="Nishi S."/>
            <person name="Hori S."/>
            <person name="Arai W."/>
            <person name="Tsubouchi T."/>
            <person name="Morono Y."/>
            <person name="Uchiyama I."/>
            <person name="Ito T."/>
            <person name="Fujiyama A."/>
            <person name="Inagaki F."/>
            <person name="Takami H."/>
        </authorList>
    </citation>
    <scope>NUCLEOTIDE SEQUENCE</scope>
    <source>
        <strain evidence="1">Expedition CK06-06</strain>
    </source>
</reference>
<gene>
    <name evidence="1" type="ORF">S01H4_61726</name>
</gene>
<name>X1DYL1_9ZZZZ</name>
<organism evidence="1">
    <name type="scientific">marine sediment metagenome</name>
    <dbReference type="NCBI Taxonomy" id="412755"/>
    <lineage>
        <taxon>unclassified sequences</taxon>
        <taxon>metagenomes</taxon>
        <taxon>ecological metagenomes</taxon>
    </lineage>
</organism>
<dbReference type="AlphaFoldDB" id="X1DYL1"/>
<comment type="caution">
    <text evidence="1">The sequence shown here is derived from an EMBL/GenBank/DDBJ whole genome shotgun (WGS) entry which is preliminary data.</text>
</comment>
<proteinExistence type="predicted"/>
<evidence type="ECO:0000313" key="1">
    <source>
        <dbReference type="EMBL" id="GAH13295.1"/>
    </source>
</evidence>
<protein>
    <submittedName>
        <fullName evidence="1">Uncharacterized protein</fullName>
    </submittedName>
</protein>
<accession>X1DYL1</accession>